<evidence type="ECO:0000259" key="7">
    <source>
        <dbReference type="Pfam" id="PF01301"/>
    </source>
</evidence>
<dbReference type="PRINTS" id="PR00742">
    <property type="entry name" value="GLHYDRLASE35"/>
</dbReference>
<feature type="domain" description="Glycoside hydrolase 35 catalytic" evidence="7">
    <location>
        <begin position="2"/>
        <end position="140"/>
    </location>
</feature>
<protein>
    <recommendedName>
        <fullName evidence="3">beta-galactosidase</fullName>
        <ecNumber evidence="3">3.2.1.23</ecNumber>
    </recommendedName>
</protein>
<keyword evidence="6" id="KW-0326">Glycosidase</keyword>
<comment type="catalytic activity">
    <reaction evidence="1">
        <text>Hydrolysis of terminal non-reducing beta-D-galactose residues in beta-D-galactosides.</text>
        <dbReference type="EC" id="3.2.1.23"/>
    </reaction>
</comment>
<evidence type="ECO:0000313" key="9">
    <source>
        <dbReference type="EMBL" id="GFP84497.1"/>
    </source>
</evidence>
<evidence type="ECO:0000256" key="4">
    <source>
        <dbReference type="ARBA" id="ARBA00022729"/>
    </source>
</evidence>
<dbReference type="Pfam" id="PF17834">
    <property type="entry name" value="GHD"/>
    <property type="match status" value="1"/>
</dbReference>
<evidence type="ECO:0000256" key="2">
    <source>
        <dbReference type="ARBA" id="ARBA00009809"/>
    </source>
</evidence>
<dbReference type="InterPro" id="IPR017853">
    <property type="entry name" value="GH"/>
</dbReference>
<evidence type="ECO:0000313" key="10">
    <source>
        <dbReference type="Proteomes" id="UP000653305"/>
    </source>
</evidence>
<evidence type="ECO:0000256" key="5">
    <source>
        <dbReference type="ARBA" id="ARBA00022801"/>
    </source>
</evidence>
<accession>A0A830BBQ2</accession>
<comment type="similarity">
    <text evidence="2">Belongs to the glycosyl hydrolase 35 family.</text>
</comment>
<dbReference type="EC" id="3.2.1.23" evidence="3"/>
<name>A0A830BBQ2_9LAMI</name>
<keyword evidence="10" id="KW-1185">Reference proteome</keyword>
<comment type="caution">
    <text evidence="9">The sequence shown here is derived from an EMBL/GenBank/DDBJ whole genome shotgun (WGS) entry which is preliminary data.</text>
</comment>
<dbReference type="InterPro" id="IPR031330">
    <property type="entry name" value="Gly_Hdrlase_35_cat"/>
</dbReference>
<dbReference type="InterPro" id="IPR041392">
    <property type="entry name" value="GHD"/>
</dbReference>
<keyword evidence="5" id="KW-0378">Hydrolase</keyword>
<dbReference type="FunFam" id="2.60.120.260:FF:000142">
    <property type="entry name" value="Beta-galactosidase"/>
    <property type="match status" value="1"/>
</dbReference>
<dbReference type="SUPFAM" id="SSF51445">
    <property type="entry name" value="(Trans)glycosidases"/>
    <property type="match status" value="1"/>
</dbReference>
<feature type="domain" description="Beta-galactosidase beta-sandwich" evidence="8">
    <location>
        <begin position="163"/>
        <end position="219"/>
    </location>
</feature>
<evidence type="ECO:0000256" key="1">
    <source>
        <dbReference type="ARBA" id="ARBA00001412"/>
    </source>
</evidence>
<dbReference type="GO" id="GO:0004565">
    <property type="term" value="F:beta-galactosidase activity"/>
    <property type="evidence" value="ECO:0007669"/>
    <property type="project" value="UniProtKB-EC"/>
</dbReference>
<keyword evidence="4" id="KW-0732">Signal</keyword>
<dbReference type="Pfam" id="PF01301">
    <property type="entry name" value="Glyco_hydro_35"/>
    <property type="match status" value="1"/>
</dbReference>
<organism evidence="9 10">
    <name type="scientific">Phtheirospermum japonicum</name>
    <dbReference type="NCBI Taxonomy" id="374723"/>
    <lineage>
        <taxon>Eukaryota</taxon>
        <taxon>Viridiplantae</taxon>
        <taxon>Streptophyta</taxon>
        <taxon>Embryophyta</taxon>
        <taxon>Tracheophyta</taxon>
        <taxon>Spermatophyta</taxon>
        <taxon>Magnoliopsida</taxon>
        <taxon>eudicotyledons</taxon>
        <taxon>Gunneridae</taxon>
        <taxon>Pentapetalae</taxon>
        <taxon>asterids</taxon>
        <taxon>lamiids</taxon>
        <taxon>Lamiales</taxon>
        <taxon>Orobanchaceae</taxon>
        <taxon>Orobanchaceae incertae sedis</taxon>
        <taxon>Phtheirospermum</taxon>
    </lineage>
</organism>
<dbReference type="Gene3D" id="3.20.20.80">
    <property type="entry name" value="Glycosidases"/>
    <property type="match status" value="1"/>
</dbReference>
<dbReference type="Proteomes" id="UP000653305">
    <property type="component" value="Unassembled WGS sequence"/>
</dbReference>
<sequence length="262" mass="29375">MNWAAKMAVGLDTGVPWIMCKDDNAPDPIINTCNGFYCDSFSPNRPYKPTMWIEDWTGWFTEFGGTLHQRPVQDLAFAVVRFIQKGGSYINYYMYHGGTNFGRTAGGPFITTSYDYDAPIDEYGLIREPKYGHLKELHKTIKLCENALVSSDPNVTSLGKYQQAYVFSSGPGKCAAFLSNFDSNSAVRVIFNDMHYNLPAWSISILPDCRNVVFNTAKIGTQTSKIQMLAANPQLWSWEIYNEDTTSVEDSSAFAAIGLSFY</sequence>
<dbReference type="InterPro" id="IPR001944">
    <property type="entry name" value="Glycoside_Hdrlase_35"/>
</dbReference>
<evidence type="ECO:0000259" key="8">
    <source>
        <dbReference type="Pfam" id="PF17834"/>
    </source>
</evidence>
<reference evidence="9" key="1">
    <citation type="submission" date="2020-07" db="EMBL/GenBank/DDBJ databases">
        <title>Ethylene signaling mediates host invasion by parasitic plants.</title>
        <authorList>
            <person name="Yoshida S."/>
        </authorList>
    </citation>
    <scope>NUCLEOTIDE SEQUENCE</scope>
    <source>
        <strain evidence="9">Okayama</strain>
    </source>
</reference>
<dbReference type="PANTHER" id="PTHR23421">
    <property type="entry name" value="BETA-GALACTOSIDASE RELATED"/>
    <property type="match status" value="1"/>
</dbReference>
<gene>
    <name evidence="9" type="ORF">PHJA_000593600</name>
</gene>
<proteinExistence type="inferred from homology"/>
<dbReference type="AlphaFoldDB" id="A0A830BBQ2"/>
<dbReference type="OrthoDB" id="902830at2759"/>
<evidence type="ECO:0000256" key="6">
    <source>
        <dbReference type="ARBA" id="ARBA00023295"/>
    </source>
</evidence>
<dbReference type="GO" id="GO:0005975">
    <property type="term" value="P:carbohydrate metabolic process"/>
    <property type="evidence" value="ECO:0007669"/>
    <property type="project" value="InterPro"/>
</dbReference>
<dbReference type="EMBL" id="BMAC01000087">
    <property type="protein sequence ID" value="GFP84497.1"/>
    <property type="molecule type" value="Genomic_DNA"/>
</dbReference>
<evidence type="ECO:0000256" key="3">
    <source>
        <dbReference type="ARBA" id="ARBA00012756"/>
    </source>
</evidence>